<evidence type="ECO:0000256" key="1">
    <source>
        <dbReference type="SAM" id="MobiDB-lite"/>
    </source>
</evidence>
<feature type="transmembrane region" description="Helical" evidence="2">
    <location>
        <begin position="439"/>
        <end position="461"/>
    </location>
</feature>
<feature type="region of interest" description="Disordered" evidence="1">
    <location>
        <begin position="763"/>
        <end position="784"/>
    </location>
</feature>
<feature type="region of interest" description="Disordered" evidence="1">
    <location>
        <begin position="183"/>
        <end position="393"/>
    </location>
</feature>
<keyword evidence="2" id="KW-0812">Transmembrane</keyword>
<feature type="compositionally biased region" description="Pro residues" evidence="1">
    <location>
        <begin position="254"/>
        <end position="266"/>
    </location>
</feature>
<organism evidence="3 4">
    <name type="scientific">Rubellimicrobium rubrum</name>
    <dbReference type="NCBI Taxonomy" id="2585369"/>
    <lineage>
        <taxon>Bacteria</taxon>
        <taxon>Pseudomonadati</taxon>
        <taxon>Pseudomonadota</taxon>
        <taxon>Alphaproteobacteria</taxon>
        <taxon>Rhodobacterales</taxon>
        <taxon>Roseobacteraceae</taxon>
        <taxon>Rubellimicrobium</taxon>
    </lineage>
</organism>
<dbReference type="RefSeq" id="WP_139077933.1">
    <property type="nucleotide sequence ID" value="NZ_VDFU01000020.1"/>
</dbReference>
<dbReference type="AlphaFoldDB" id="A0A5C4MV70"/>
<keyword evidence="2" id="KW-1133">Transmembrane helix</keyword>
<keyword evidence="2" id="KW-0472">Membrane</keyword>
<feature type="compositionally biased region" description="Low complexity" evidence="1">
    <location>
        <begin position="895"/>
        <end position="910"/>
    </location>
</feature>
<dbReference type="Proteomes" id="UP000305887">
    <property type="component" value="Unassembled WGS sequence"/>
</dbReference>
<feature type="compositionally biased region" description="Low complexity" evidence="1">
    <location>
        <begin position="626"/>
        <end position="641"/>
    </location>
</feature>
<comment type="caution">
    <text evidence="3">The sequence shown here is derived from an EMBL/GenBank/DDBJ whole genome shotgun (WGS) entry which is preliminary data.</text>
</comment>
<proteinExistence type="predicted"/>
<evidence type="ECO:0000256" key="2">
    <source>
        <dbReference type="SAM" id="Phobius"/>
    </source>
</evidence>
<feature type="compositionally biased region" description="Acidic residues" evidence="1">
    <location>
        <begin position="210"/>
        <end position="220"/>
    </location>
</feature>
<accession>A0A5C4MV70</accession>
<protein>
    <submittedName>
        <fullName evidence="3">Uncharacterized protein</fullName>
    </submittedName>
</protein>
<feature type="compositionally biased region" description="Low complexity" evidence="1">
    <location>
        <begin position="479"/>
        <end position="492"/>
    </location>
</feature>
<feature type="compositionally biased region" description="Basic and acidic residues" evidence="1">
    <location>
        <begin position="313"/>
        <end position="324"/>
    </location>
</feature>
<feature type="region of interest" description="Disordered" evidence="1">
    <location>
        <begin position="473"/>
        <end position="524"/>
    </location>
</feature>
<keyword evidence="4" id="KW-1185">Reference proteome</keyword>
<dbReference type="OrthoDB" id="7870459at2"/>
<evidence type="ECO:0000313" key="3">
    <source>
        <dbReference type="EMBL" id="TNC48006.1"/>
    </source>
</evidence>
<name>A0A5C4MV70_9RHOB</name>
<gene>
    <name evidence="3" type="ORF">FHG66_15300</name>
</gene>
<sequence>MTPDFALSLSFDGIRLLHRSPDGWALLGEVPLDSCDLAGELAALRRAGLAVGAPWDGTKIVLPDEQIRYLTLDNPQASRSDVLAALDGATPYAVSDLVVDHASDGTRTYVAAVARETLEEAEAFAAEHGFQPLCFAALAPEGKFDGEVFFGPTRLAASILGDQPVTRDTTPDPVPSAALAPAELEEETAASPPDLLPSTPRVETVTSEVLPDDPSSDDDTPQIARPSDRVLDVPAPAPEPASLIMTTEPEDDPAGPPPERPAPQEAPPTVAMTAPPAPLSATGVPQPIFASRAKPSPREGREGDAPALGGSTETRRVGPADKRPLPPPLQGPQGLIKAPEGGWALSAPSPAARRDPRVPPAAPSMAAPARREPPVAPAPVRAQEDVGSRPPIASAPMVTRRDAASGQAAGSATSEAARMTVFGARKPEPADRPNGRPRFLALILTVILLIAMAAVAVLASVSEQGLAGLLRRDSSDTGQAATTAAEPPQETADAPKLDSDTPAQQDTAEAGPVEQSTAPAVQPSAAANQAAAAAVAAAIAELPGDADTAGAAEGATAFPAEAPSATAPSGVGSAAPSLPSMPVLGDSPVSTIPSDGSVVTRAGQLPALAAIAPDPSFIPLADIPPATGAPDTAVAEAAPAPTQNPDASSDARVVVEAPAPEPQPSSQPDTPPAASRWVNAMADAPSVQPRLRPERPLDPGEAFVALTPEAVDGAMAAEDDAPATPAKDAATVAPGSVSLVGLRPLPRPKDLAPEAPAEEALAAFDGPVPDPRPEGLVPDLPASPDVTDAVAQALAAGATEPDASPPAEAPAEAPAPDIQSTLATIVANAPDPLAGATGRAVAAARVPGTRPQNFDRVVRNQREVASRAAAPRQQAAEQASAGGVGTRNLQSNEQAESGEPEVASSAAAVPSGPTAASVAQAATYADAMALREMNLIGVYGQPNARRALVRLGNGRYLRVGVGDSLDGGQVTAIGENALNYVRRGRTEVLVIPGS</sequence>
<feature type="region of interest" description="Disordered" evidence="1">
    <location>
        <begin position="863"/>
        <end position="910"/>
    </location>
</feature>
<feature type="region of interest" description="Disordered" evidence="1">
    <location>
        <begin position="622"/>
        <end position="651"/>
    </location>
</feature>
<dbReference type="EMBL" id="VDFU01000020">
    <property type="protein sequence ID" value="TNC48006.1"/>
    <property type="molecule type" value="Genomic_DNA"/>
</dbReference>
<feature type="compositionally biased region" description="Low complexity" evidence="1">
    <location>
        <begin position="866"/>
        <end position="881"/>
    </location>
</feature>
<evidence type="ECO:0000313" key="4">
    <source>
        <dbReference type="Proteomes" id="UP000305887"/>
    </source>
</evidence>
<reference evidence="3 4" key="1">
    <citation type="submission" date="2019-06" db="EMBL/GenBank/DDBJ databases">
        <title>YIM 131921 draft genome.</title>
        <authorList>
            <person name="Jiang L."/>
        </authorList>
    </citation>
    <scope>NUCLEOTIDE SEQUENCE [LARGE SCALE GENOMIC DNA]</scope>
    <source>
        <strain evidence="3 4">YIM 131921</strain>
    </source>
</reference>